<name>A0A9W8TRV3_9PEZI</name>
<feature type="region of interest" description="Disordered" evidence="1">
    <location>
        <begin position="220"/>
        <end position="344"/>
    </location>
</feature>
<dbReference type="AlphaFoldDB" id="A0A9W8TRV3"/>
<feature type="compositionally biased region" description="Basic residues" evidence="1">
    <location>
        <begin position="310"/>
        <end position="323"/>
    </location>
</feature>
<reference evidence="2" key="1">
    <citation type="submission" date="2022-07" db="EMBL/GenBank/DDBJ databases">
        <title>Genome Sequence of Xylaria arbuscula.</title>
        <authorList>
            <person name="Buettner E."/>
        </authorList>
    </citation>
    <scope>NUCLEOTIDE SEQUENCE</scope>
    <source>
        <strain evidence="2">VT107</strain>
    </source>
</reference>
<organism evidence="2 3">
    <name type="scientific">Xylaria arbuscula</name>
    <dbReference type="NCBI Taxonomy" id="114810"/>
    <lineage>
        <taxon>Eukaryota</taxon>
        <taxon>Fungi</taxon>
        <taxon>Dikarya</taxon>
        <taxon>Ascomycota</taxon>
        <taxon>Pezizomycotina</taxon>
        <taxon>Sordariomycetes</taxon>
        <taxon>Xylariomycetidae</taxon>
        <taxon>Xylariales</taxon>
        <taxon>Xylariaceae</taxon>
        <taxon>Xylaria</taxon>
    </lineage>
</organism>
<evidence type="ECO:0000313" key="3">
    <source>
        <dbReference type="Proteomes" id="UP001148614"/>
    </source>
</evidence>
<evidence type="ECO:0000256" key="1">
    <source>
        <dbReference type="SAM" id="MobiDB-lite"/>
    </source>
</evidence>
<feature type="compositionally biased region" description="Basic and acidic residues" evidence="1">
    <location>
        <begin position="147"/>
        <end position="162"/>
    </location>
</feature>
<feature type="compositionally biased region" description="Basic and acidic residues" evidence="1">
    <location>
        <begin position="324"/>
        <end position="336"/>
    </location>
</feature>
<dbReference type="Proteomes" id="UP001148614">
    <property type="component" value="Unassembled WGS sequence"/>
</dbReference>
<protein>
    <submittedName>
        <fullName evidence="2">Uncharacterized protein</fullName>
    </submittedName>
</protein>
<comment type="caution">
    <text evidence="2">The sequence shown here is derived from an EMBL/GenBank/DDBJ whole genome shotgun (WGS) entry which is preliminary data.</text>
</comment>
<proteinExistence type="predicted"/>
<evidence type="ECO:0000313" key="2">
    <source>
        <dbReference type="EMBL" id="KAJ3579161.1"/>
    </source>
</evidence>
<sequence length="344" mass="38732">MPRTLPWKRREQQVFESPDSARSSPVSRIKREDIGQGQDGERSSSLPYAEALSLKVLKRHRRSASTSPPPEPLQESFMIEGMNDDDQYRMVEDELLTIAHRFTAHLHAAEYKRLKATSELENAQTIKNISRPVVGQKTDHVKMKQERRSLAEKQRLATRELCRGNASGDESTGAEDNKNSWQKQSLHGLLESPGKRAKNLSCLPMATSVTRAAAGFDRRSIVVSPSRPKSKPLQLSSPTHHHGHGNDDGVENSASHGITHRSPRPRPSASRLEPQFSTTDKTTEGLPRVVPKPSEEKVASDDDDLDIMARLKKRQEQRRRNREQRRSTHSDVKSTIDDILPGFL</sequence>
<accession>A0A9W8TRV3</accession>
<keyword evidence="3" id="KW-1185">Reference proteome</keyword>
<feature type="compositionally biased region" description="Basic and acidic residues" evidence="1">
    <location>
        <begin position="29"/>
        <end position="42"/>
    </location>
</feature>
<feature type="region of interest" description="Disordered" evidence="1">
    <location>
        <begin position="1"/>
        <end position="47"/>
    </location>
</feature>
<dbReference type="VEuPathDB" id="FungiDB:F4678DRAFT_385724"/>
<feature type="region of interest" description="Disordered" evidence="1">
    <location>
        <begin position="147"/>
        <end position="183"/>
    </location>
</feature>
<dbReference type="EMBL" id="JANPWZ010000125">
    <property type="protein sequence ID" value="KAJ3579161.1"/>
    <property type="molecule type" value="Genomic_DNA"/>
</dbReference>
<gene>
    <name evidence="2" type="ORF">NPX13_g1406</name>
</gene>